<accession>A0AAD4SSI7</accession>
<gene>
    <name evidence="1" type="ORF">MKW98_021479</name>
</gene>
<evidence type="ECO:0008006" key="3">
    <source>
        <dbReference type="Google" id="ProtNLM"/>
    </source>
</evidence>
<dbReference type="AlphaFoldDB" id="A0AAD4SSI7"/>
<evidence type="ECO:0000313" key="1">
    <source>
        <dbReference type="EMBL" id="KAI3917717.1"/>
    </source>
</evidence>
<dbReference type="EMBL" id="JAJJMB010008983">
    <property type="protein sequence ID" value="KAI3917717.1"/>
    <property type="molecule type" value="Genomic_DNA"/>
</dbReference>
<proteinExistence type="predicted"/>
<comment type="caution">
    <text evidence="1">The sequence shown here is derived from an EMBL/GenBank/DDBJ whole genome shotgun (WGS) entry which is preliminary data.</text>
</comment>
<keyword evidence="2" id="KW-1185">Reference proteome</keyword>
<sequence>MLKTKSKNDKRTFRSSLEQLVEISENIRGMIKDKPKHLEAIKRSPFWKFYRPFHQGRLNRAGMRKKQMGLEHILNTFDQEKGVFRFGGDKEFKSTAEQLAVLFGLQRRMKSVKEEEEDFIAQIVFCKTYLKGEKVMKRKDIIDALYAAAEDVTKPHDFVKLLVLYLCVAIFFPDQSGGKLPSIYLKYVFVMDKVSWPDLIHSYLMEALMDTKKPYRTLRGCTVYILYWFAEITHLISKYEGDQGKSKPRFVRWNTRVLAEKIGDGGMTTLKQDLTGSFIDPVDEAEQSLMTRIEIRQADSDIIVEKMVRERDTDGDSELSPERNSKVLVAYALNNFVVHQSKKRKMIIKEPRPCDGKRICNYEPERVPSSAPMTIPSTPILMTRESAAKENESDVLHTSVKILDINAVHIGILSSCSEVHTTGVESLEGDKLEEHVDATMIASSSKFQALDSTLPILTSVDVSPSFAGSTNASVQERVEGFELMDINNIPEENGNDTLHTSANVKDIHMRNTSSCSEEESRGIEPLEVVDLVEEPVDAARDASSSSNCLITVSSSVELIPSLTESTSGSIADRVEGFEFEGNLKIPEDYANLYKKICDEYGHMATKKVISNEAMFLACVTSLLEIISAMETMPGAELSVGLLERWERLITDAETLKFNIEWLREGFNRLKNRWNDKKVLDGMQVKYAGLCTRKEKLNTELSEVEILIRKAEAMISSRGEAIQAKLTQKNKFECEPVLGMVLGLG</sequence>
<protein>
    <recommendedName>
        <fullName evidence="3">Aminotransferase-like plant mobile domain-containing protein</fullName>
    </recommendedName>
</protein>
<evidence type="ECO:0000313" key="2">
    <source>
        <dbReference type="Proteomes" id="UP001202328"/>
    </source>
</evidence>
<dbReference type="Proteomes" id="UP001202328">
    <property type="component" value="Unassembled WGS sequence"/>
</dbReference>
<organism evidence="1 2">
    <name type="scientific">Papaver atlanticum</name>
    <dbReference type="NCBI Taxonomy" id="357466"/>
    <lineage>
        <taxon>Eukaryota</taxon>
        <taxon>Viridiplantae</taxon>
        <taxon>Streptophyta</taxon>
        <taxon>Embryophyta</taxon>
        <taxon>Tracheophyta</taxon>
        <taxon>Spermatophyta</taxon>
        <taxon>Magnoliopsida</taxon>
        <taxon>Ranunculales</taxon>
        <taxon>Papaveraceae</taxon>
        <taxon>Papaveroideae</taxon>
        <taxon>Papaver</taxon>
    </lineage>
</organism>
<name>A0AAD4SSI7_9MAGN</name>
<reference evidence="1" key="1">
    <citation type="submission" date="2022-04" db="EMBL/GenBank/DDBJ databases">
        <title>A functionally conserved STORR gene fusion in Papaver species that diverged 16.8 million years ago.</title>
        <authorList>
            <person name="Catania T."/>
        </authorList>
    </citation>
    <scope>NUCLEOTIDE SEQUENCE</scope>
    <source>
        <strain evidence="1">S-188037</strain>
    </source>
</reference>